<evidence type="ECO:0000313" key="4">
    <source>
        <dbReference type="Proteomes" id="UP000286097"/>
    </source>
</evidence>
<feature type="region of interest" description="Disordered" evidence="1">
    <location>
        <begin position="451"/>
        <end position="479"/>
    </location>
</feature>
<feature type="region of interest" description="Disordered" evidence="1">
    <location>
        <begin position="667"/>
        <end position="701"/>
    </location>
</feature>
<evidence type="ECO:0000313" key="3">
    <source>
        <dbReference type="EMBL" id="RQM18770.1"/>
    </source>
</evidence>
<feature type="compositionally biased region" description="Acidic residues" evidence="1">
    <location>
        <begin position="684"/>
        <end position="701"/>
    </location>
</feature>
<sequence length="701" mass="78704">MIRSVSAPLRRSRYSSVLESALVGLGREDAVVQSTRKPRKKWRLDTSKSPIRGLCNVASAPERHLNDDGREEEEEEDPFEYLRLLKSHQKKKKKRKKREEEEEEKKNVTSSPAVTRSAAKQKKKHYKRRCSGVLEMVARTPVTRSMVKEKKKWKRSSLERIQDVEIEEDDDVVIQKKLFQSPQDMRKIMERGENKRERVSRKAVVLEHWCVEWPPVLERKYKRDVEKAQLVLTGQVDGIMKRFVVGKREGATKFTSKDGEYVTLSGKLDRNAAKCAGIPRKAVELMGVGIPAYFNKHLLPYAQKSRDNVKHGKTGSKSRLGKKKATGADKYGSPPLIEEGVNNGTEAIIALASTQHVEAYSTPKPKKAHTLVIGLMYQTRVLPIAKEKRMSTKKEEPEPEAEGEVWTTEQQEALMDAKLQIPTTAPNFWVQVAQYVPGKSAKDCQAKTFEHFRSPLSNRKSAKRPTKKRASTEPHSAVPTKIARAGSNKFKKQVRDFVEEVREETSREVVDDLLTACVLYEKKHVDDLFETTPSKEGLPELPVFDSIKSPELGGTPSRSFDDNDSEMDDETPGLLKKLSSRRRDDIDSYVLGINRQHVAGGGVMAGGKVRRLTSLTTPVKAVKTKAMSAKLMPTCCGFSDGVCIFAQKKAVMLVEEVGSHSLKGVVSPGGTTYVRIQKDGSSSEGEEAEDSNEEEEDFDLP</sequence>
<protein>
    <recommendedName>
        <fullName evidence="2">Myb-like domain-containing protein</fullName>
    </recommendedName>
</protein>
<feature type="compositionally biased region" description="Basic residues" evidence="1">
    <location>
        <begin position="460"/>
        <end position="469"/>
    </location>
</feature>
<dbReference type="InterPro" id="IPR009057">
    <property type="entry name" value="Homeodomain-like_sf"/>
</dbReference>
<dbReference type="AlphaFoldDB" id="A0A425CP42"/>
<gene>
    <name evidence="3" type="ORF">DD237_007326</name>
</gene>
<feature type="compositionally biased region" description="Basic residues" evidence="1">
    <location>
        <begin position="85"/>
        <end position="97"/>
    </location>
</feature>
<dbReference type="PROSITE" id="PS50090">
    <property type="entry name" value="MYB_LIKE"/>
    <property type="match status" value="1"/>
</dbReference>
<feature type="compositionally biased region" description="Acidic residues" evidence="1">
    <location>
        <begin position="562"/>
        <end position="571"/>
    </location>
</feature>
<feature type="region of interest" description="Disordered" evidence="1">
    <location>
        <begin position="30"/>
        <end position="127"/>
    </location>
</feature>
<dbReference type="EMBL" id="QKXF01000021">
    <property type="protein sequence ID" value="RQM18770.1"/>
    <property type="molecule type" value="Genomic_DNA"/>
</dbReference>
<feature type="domain" description="Myb-like" evidence="2">
    <location>
        <begin position="398"/>
        <end position="452"/>
    </location>
</feature>
<feature type="compositionally biased region" description="Acidic residues" evidence="1">
    <location>
        <begin position="69"/>
        <end position="79"/>
    </location>
</feature>
<dbReference type="SMART" id="SM00717">
    <property type="entry name" value="SANT"/>
    <property type="match status" value="1"/>
</dbReference>
<dbReference type="SUPFAM" id="SSF46689">
    <property type="entry name" value="Homeodomain-like"/>
    <property type="match status" value="1"/>
</dbReference>
<organism evidence="3 4">
    <name type="scientific">Peronospora effusa</name>
    <dbReference type="NCBI Taxonomy" id="542832"/>
    <lineage>
        <taxon>Eukaryota</taxon>
        <taxon>Sar</taxon>
        <taxon>Stramenopiles</taxon>
        <taxon>Oomycota</taxon>
        <taxon>Peronosporomycetes</taxon>
        <taxon>Peronosporales</taxon>
        <taxon>Peronosporaceae</taxon>
        <taxon>Peronospora</taxon>
    </lineage>
</organism>
<dbReference type="InterPro" id="IPR001005">
    <property type="entry name" value="SANT/Myb"/>
</dbReference>
<comment type="caution">
    <text evidence="3">The sequence shown here is derived from an EMBL/GenBank/DDBJ whole genome shotgun (WGS) entry which is preliminary data.</text>
</comment>
<feature type="region of interest" description="Disordered" evidence="1">
    <location>
        <begin position="305"/>
        <end position="338"/>
    </location>
</feature>
<dbReference type="Proteomes" id="UP000286097">
    <property type="component" value="Unassembled WGS sequence"/>
</dbReference>
<accession>A0A425CP42</accession>
<dbReference type="VEuPathDB" id="FungiDB:DD237_007326"/>
<evidence type="ECO:0000259" key="2">
    <source>
        <dbReference type="PROSITE" id="PS50090"/>
    </source>
</evidence>
<feature type="region of interest" description="Disordered" evidence="1">
    <location>
        <begin position="539"/>
        <end position="572"/>
    </location>
</feature>
<evidence type="ECO:0000256" key="1">
    <source>
        <dbReference type="SAM" id="MobiDB-lite"/>
    </source>
</evidence>
<feature type="compositionally biased region" description="Basic residues" evidence="1">
    <location>
        <begin position="311"/>
        <end position="325"/>
    </location>
</feature>
<dbReference type="Gene3D" id="1.10.10.60">
    <property type="entry name" value="Homeodomain-like"/>
    <property type="match status" value="1"/>
</dbReference>
<proteinExistence type="predicted"/>
<reference evidence="3 4" key="1">
    <citation type="submission" date="2018-06" db="EMBL/GenBank/DDBJ databases">
        <title>Comparative genomics of downy mildews reveals potential adaptations to biotrophy.</title>
        <authorList>
            <person name="Fletcher K."/>
            <person name="Klosterman S.J."/>
            <person name="Derevnina L."/>
            <person name="Martin F."/>
            <person name="Koike S."/>
            <person name="Reyes Chin-Wo S."/>
            <person name="Mou B."/>
            <person name="Michelmore R."/>
        </authorList>
    </citation>
    <scope>NUCLEOTIDE SEQUENCE [LARGE SCALE GENOMIC DNA]</scope>
    <source>
        <strain evidence="3 4">R13</strain>
    </source>
</reference>
<name>A0A425CP42_9STRA</name>
<dbReference type="CDD" id="cd00167">
    <property type="entry name" value="SANT"/>
    <property type="match status" value="1"/>
</dbReference>